<dbReference type="InterPro" id="IPR007709">
    <property type="entry name" value="N-FG_amidohydro"/>
</dbReference>
<dbReference type="Gene3D" id="3.40.630.40">
    <property type="entry name" value="Zn-dependent exopeptidases"/>
    <property type="match status" value="1"/>
</dbReference>
<reference evidence="1" key="1">
    <citation type="submission" date="2018-05" db="EMBL/GenBank/DDBJ databases">
        <authorList>
            <person name="Lanie J.A."/>
            <person name="Ng W.-L."/>
            <person name="Kazmierczak K.M."/>
            <person name="Andrzejewski T.M."/>
            <person name="Davidsen T.M."/>
            <person name="Wayne K.J."/>
            <person name="Tettelin H."/>
            <person name="Glass J.I."/>
            <person name="Rusch D."/>
            <person name="Podicherti R."/>
            <person name="Tsui H.-C.T."/>
            <person name="Winkler M.E."/>
        </authorList>
    </citation>
    <scope>NUCLEOTIDE SEQUENCE</scope>
</reference>
<dbReference type="InterPro" id="IPR011227">
    <property type="entry name" value="UCP029730"/>
</dbReference>
<sequence>MRTQRGSKIPVTTAPKPQDIAFEAIEGTHNSNLLLLCDHASNSLPDGWDGLGLSPERPEQHIAWDIGAAAVTRRLAQLLGASALLTRYSRLFIDCNRALGTPSSIPEVSDGVAVPANRAVAAEEAARRADIAYHPYHRELSRRLELLNDPFVVAMHSCTPIFAGVARPWHVGVLWRQDVANAECLIAALARDKSLCAGNNQPYSALETPGYTVEGALEPRKLRHVIIEIRQDLITGSAGVEAWADRLAKLFAGEFGFVDPQS</sequence>
<evidence type="ECO:0008006" key="2">
    <source>
        <dbReference type="Google" id="ProtNLM"/>
    </source>
</evidence>
<dbReference type="PIRSF" id="PIRSF029730">
    <property type="entry name" value="UCP029730"/>
    <property type="match status" value="1"/>
</dbReference>
<accession>A0A382FZT3</accession>
<protein>
    <recommendedName>
        <fullName evidence="2">N-formylglutamate amidohydrolase</fullName>
    </recommendedName>
</protein>
<dbReference type="AlphaFoldDB" id="A0A382FZT3"/>
<gene>
    <name evidence="1" type="ORF">METZ01_LOCUS220295</name>
</gene>
<dbReference type="SUPFAM" id="SSF53187">
    <property type="entry name" value="Zn-dependent exopeptidases"/>
    <property type="match status" value="1"/>
</dbReference>
<name>A0A382FZT3_9ZZZZ</name>
<dbReference type="EMBL" id="UINC01052284">
    <property type="protein sequence ID" value="SVB67441.1"/>
    <property type="molecule type" value="Genomic_DNA"/>
</dbReference>
<organism evidence="1">
    <name type="scientific">marine metagenome</name>
    <dbReference type="NCBI Taxonomy" id="408172"/>
    <lineage>
        <taxon>unclassified sequences</taxon>
        <taxon>metagenomes</taxon>
        <taxon>ecological metagenomes</taxon>
    </lineage>
</organism>
<dbReference type="Pfam" id="PF05013">
    <property type="entry name" value="FGase"/>
    <property type="match status" value="1"/>
</dbReference>
<evidence type="ECO:0000313" key="1">
    <source>
        <dbReference type="EMBL" id="SVB67441.1"/>
    </source>
</evidence>
<proteinExistence type="predicted"/>